<gene>
    <name evidence="2" type="ORF">JTBM06_V1_60029</name>
</gene>
<dbReference type="InterPro" id="IPR016867">
    <property type="entry name" value="GcvR"/>
</dbReference>
<reference evidence="2" key="1">
    <citation type="submission" date="2019-07" db="EMBL/GenBank/DDBJ databases">
        <authorList>
            <person name="Weber M."/>
            <person name="Kostadinov I."/>
            <person name="Kostadinov D I."/>
        </authorList>
    </citation>
    <scope>NUCLEOTIDE SEQUENCE</scope>
    <source>
        <strain evidence="2">Gfbio:sag-sample-m06:053724c1-46a9-4a36-b237-ea2bf867836b</strain>
    </source>
</reference>
<dbReference type="GO" id="GO:0005737">
    <property type="term" value="C:cytoplasm"/>
    <property type="evidence" value="ECO:0007669"/>
    <property type="project" value="UniProtKB-SubCell"/>
</dbReference>
<dbReference type="PANTHER" id="PTHR34875">
    <property type="entry name" value="UPF0237 PROTEIN MJ1558"/>
    <property type="match status" value="1"/>
</dbReference>
<name>A0A7D9D3B2_9GAMM</name>
<keyword evidence="1" id="KW-0963">Cytoplasm</keyword>
<accession>A0A7D9D3B2</accession>
<dbReference type="EMBL" id="LR633967">
    <property type="protein sequence ID" value="VUX55635.1"/>
    <property type="molecule type" value="Genomic_DNA"/>
</dbReference>
<dbReference type="Pfam" id="PF13740">
    <property type="entry name" value="ACT_6"/>
    <property type="match status" value="1"/>
</dbReference>
<organism evidence="2">
    <name type="scientific">uncultured Woeseiaceae bacterium</name>
    <dbReference type="NCBI Taxonomy" id="1983305"/>
    <lineage>
        <taxon>Bacteria</taxon>
        <taxon>Pseudomonadati</taxon>
        <taxon>Pseudomonadota</taxon>
        <taxon>Gammaproteobacteria</taxon>
        <taxon>Woeseiales</taxon>
        <taxon>Woeseiaceae</taxon>
        <taxon>environmental samples</taxon>
    </lineage>
</organism>
<keyword evidence="1" id="KW-0678">Repressor</keyword>
<comment type="subcellular location">
    <subcellularLocation>
        <location evidence="1">Cytoplasm</location>
    </subcellularLocation>
</comment>
<dbReference type="GO" id="GO:0006355">
    <property type="term" value="P:regulation of DNA-templated transcription"/>
    <property type="evidence" value="ECO:0007669"/>
    <property type="project" value="UniProtKB-UniRule"/>
</dbReference>
<dbReference type="InterPro" id="IPR045865">
    <property type="entry name" value="ACT-like_dom_sf"/>
</dbReference>
<dbReference type="InterPro" id="IPR050990">
    <property type="entry name" value="UPF0237/GcvR_regulator"/>
</dbReference>
<proteinExistence type="predicted"/>
<dbReference type="PANTHER" id="PTHR34875:SF5">
    <property type="entry name" value="GLYCINE CLEAVAGE SYSTEM TRANSCRIPTIONAL REPRESSOR"/>
    <property type="match status" value="1"/>
</dbReference>
<dbReference type="CDD" id="cd04869">
    <property type="entry name" value="ACT_GcvR_2"/>
    <property type="match status" value="1"/>
</dbReference>
<evidence type="ECO:0000256" key="1">
    <source>
        <dbReference type="PIRNR" id="PIRNR028103"/>
    </source>
</evidence>
<keyword evidence="1" id="KW-0804">Transcription</keyword>
<dbReference type="SUPFAM" id="SSF55021">
    <property type="entry name" value="ACT-like"/>
    <property type="match status" value="2"/>
</dbReference>
<dbReference type="Gene3D" id="3.30.70.260">
    <property type="match status" value="2"/>
</dbReference>
<dbReference type="AlphaFoldDB" id="A0A7D9D3B2"/>
<dbReference type="PIRSF" id="PIRSF028103">
    <property type="entry name" value="GcvR"/>
    <property type="match status" value="1"/>
</dbReference>
<sequence>MTQLIVLSAVGTDRPGVVKDLSKAILDCGGNIEESRMAALGAEFAVLLLISGNWHTLTKLEKALDGLTEKDGLTISIRKTGERGDQVNCIPYGVDVVCLDQPGIVFHLSEFFAVRDIEIADLATRRYAAAHTGAPMFSVQMTVNIPGSAPIAQLRDEFLDLCEQLNLDSILEPVKA</sequence>
<evidence type="ECO:0000313" key="2">
    <source>
        <dbReference type="EMBL" id="VUX55635.1"/>
    </source>
</evidence>
<protein>
    <recommendedName>
        <fullName evidence="1">Glycine cleavage system transcriptional repressor</fullName>
    </recommendedName>
</protein>